<dbReference type="InterPro" id="IPR050963">
    <property type="entry name" value="Sirohydro_Cobaltochel/CbiX"/>
</dbReference>
<accession>A0A4R1HZ37</accession>
<reference evidence="3 4" key="1">
    <citation type="submission" date="2019-03" db="EMBL/GenBank/DDBJ databases">
        <title>Sequencing the genomes of 1000 actinobacteria strains.</title>
        <authorList>
            <person name="Klenk H.-P."/>
        </authorList>
    </citation>
    <scope>NUCLEOTIDE SEQUENCE [LARGE SCALE GENOMIC DNA]</scope>
    <source>
        <strain evidence="3 4">DSM 44969</strain>
    </source>
</reference>
<dbReference type="CDD" id="cd03416">
    <property type="entry name" value="CbiX_SirB_N"/>
    <property type="match status" value="1"/>
</dbReference>
<dbReference type="Proteomes" id="UP000295560">
    <property type="component" value="Unassembled WGS sequence"/>
</dbReference>
<dbReference type="AlphaFoldDB" id="A0A4R1HZ37"/>
<organism evidence="3 4">
    <name type="scientific">Pseudonocardia endophytica</name>
    <dbReference type="NCBI Taxonomy" id="401976"/>
    <lineage>
        <taxon>Bacteria</taxon>
        <taxon>Bacillati</taxon>
        <taxon>Actinomycetota</taxon>
        <taxon>Actinomycetes</taxon>
        <taxon>Pseudonocardiales</taxon>
        <taxon>Pseudonocardiaceae</taxon>
        <taxon>Pseudonocardia</taxon>
    </lineage>
</organism>
<dbReference type="GO" id="GO:0016829">
    <property type="term" value="F:lyase activity"/>
    <property type="evidence" value="ECO:0007669"/>
    <property type="project" value="UniProtKB-KW"/>
</dbReference>
<keyword evidence="4" id="KW-1185">Reference proteome</keyword>
<dbReference type="SUPFAM" id="SSF53800">
    <property type="entry name" value="Chelatase"/>
    <property type="match status" value="1"/>
</dbReference>
<keyword evidence="1" id="KW-0479">Metal-binding</keyword>
<name>A0A4R1HZ37_PSEEN</name>
<protein>
    <submittedName>
        <fullName evidence="3">Sirohydrochlorin ferrochelatase</fullName>
    </submittedName>
</protein>
<dbReference type="OrthoDB" id="7345302at2"/>
<evidence type="ECO:0000256" key="2">
    <source>
        <dbReference type="ARBA" id="ARBA00023239"/>
    </source>
</evidence>
<dbReference type="Gene3D" id="3.40.50.1400">
    <property type="match status" value="2"/>
</dbReference>
<keyword evidence="2" id="KW-0456">Lyase</keyword>
<evidence type="ECO:0000313" key="4">
    <source>
        <dbReference type="Proteomes" id="UP000295560"/>
    </source>
</evidence>
<proteinExistence type="predicted"/>
<comment type="caution">
    <text evidence="3">The sequence shown here is derived from an EMBL/GenBank/DDBJ whole genome shotgun (WGS) entry which is preliminary data.</text>
</comment>
<sequence length="240" mass="24097">MTGLPLVLVAHGSRNPAAASVAGGIAAAVALREPDLDVRVCFVDVHGPTVEETVADLPGAVVVPAFLAAGYHVRVDLPARLAACGAGHFPLTAALGVAAGTPGTEPDPSVLAAAWARLADAGHEPGDAVVLAAAGSSDARAVAQVRGAARALGAAAGRRVRVGFAATGAPEVSALVEALRRAGERRVAVASWLLAPGVFADRLRRSGAEVVAEPLGVHEHVVDAVVRRYRSVAGVVRDVA</sequence>
<dbReference type="EMBL" id="SMFZ01000001">
    <property type="protein sequence ID" value="TCK26455.1"/>
    <property type="molecule type" value="Genomic_DNA"/>
</dbReference>
<dbReference type="InterPro" id="IPR002762">
    <property type="entry name" value="CbiX-like"/>
</dbReference>
<dbReference type="PANTHER" id="PTHR33542:SF5">
    <property type="entry name" value="FERROCHELATASE CHE1"/>
    <property type="match status" value="1"/>
</dbReference>
<evidence type="ECO:0000256" key="1">
    <source>
        <dbReference type="ARBA" id="ARBA00022723"/>
    </source>
</evidence>
<dbReference type="RefSeq" id="WP_132423734.1">
    <property type="nucleotide sequence ID" value="NZ_SMFZ01000001.1"/>
</dbReference>
<dbReference type="PANTHER" id="PTHR33542">
    <property type="entry name" value="SIROHYDROCHLORIN FERROCHELATASE, CHLOROPLASTIC"/>
    <property type="match status" value="1"/>
</dbReference>
<dbReference type="GO" id="GO:0046872">
    <property type="term" value="F:metal ion binding"/>
    <property type="evidence" value="ECO:0007669"/>
    <property type="project" value="UniProtKB-KW"/>
</dbReference>
<gene>
    <name evidence="3" type="ORF">EV378_2292</name>
</gene>
<evidence type="ECO:0000313" key="3">
    <source>
        <dbReference type="EMBL" id="TCK26455.1"/>
    </source>
</evidence>
<dbReference type="Pfam" id="PF01903">
    <property type="entry name" value="CbiX"/>
    <property type="match status" value="2"/>
</dbReference>